<comment type="subcellular location">
    <subcellularLocation>
        <location evidence="1">Membrane</location>
    </subcellularLocation>
</comment>
<feature type="transmembrane region" description="Helical" evidence="5">
    <location>
        <begin position="12"/>
        <end position="32"/>
    </location>
</feature>
<gene>
    <name evidence="8" type="ORF">TW71_00955</name>
</gene>
<dbReference type="SUPFAM" id="SSF58104">
    <property type="entry name" value="Methyl-accepting chemotaxis protein (MCP) signaling domain"/>
    <property type="match status" value="1"/>
</dbReference>
<dbReference type="Gene3D" id="1.10.287.950">
    <property type="entry name" value="Methyl-accepting chemotaxis protein"/>
    <property type="match status" value="1"/>
</dbReference>
<dbReference type="GO" id="GO:0006935">
    <property type="term" value="P:chemotaxis"/>
    <property type="evidence" value="ECO:0007669"/>
    <property type="project" value="InterPro"/>
</dbReference>
<evidence type="ECO:0000259" key="7">
    <source>
        <dbReference type="PROSITE" id="PS50885"/>
    </source>
</evidence>
<keyword evidence="2 4" id="KW-0807">Transducer</keyword>
<evidence type="ECO:0000256" key="2">
    <source>
        <dbReference type="ARBA" id="ARBA00023224"/>
    </source>
</evidence>
<keyword evidence="5" id="KW-0812">Transmembrane</keyword>
<dbReference type="SMART" id="SM00283">
    <property type="entry name" value="MA"/>
    <property type="match status" value="1"/>
</dbReference>
<dbReference type="InterPro" id="IPR004090">
    <property type="entry name" value="Chemotax_Me-accpt_rcpt"/>
</dbReference>
<dbReference type="GO" id="GO:0016020">
    <property type="term" value="C:membrane"/>
    <property type="evidence" value="ECO:0007669"/>
    <property type="project" value="UniProtKB-SubCell"/>
</dbReference>
<dbReference type="InterPro" id="IPR004089">
    <property type="entry name" value="MCPsignal_dom"/>
</dbReference>
<evidence type="ECO:0000259" key="6">
    <source>
        <dbReference type="PROSITE" id="PS50111"/>
    </source>
</evidence>
<proteinExistence type="inferred from homology"/>
<dbReference type="RefSeq" id="WP_045984674.1">
    <property type="nucleotide sequence ID" value="NZ_CP063051.1"/>
</dbReference>
<feature type="domain" description="HAMP" evidence="7">
    <location>
        <begin position="346"/>
        <end position="398"/>
    </location>
</feature>
<reference evidence="8" key="1">
    <citation type="journal article" date="2015" name="BMC Genomics">
        <title>Genome mining reveals unlocked bioactive potential of marine Gram-negative bacteria.</title>
        <authorList>
            <person name="Machado H."/>
            <person name="Sonnenschein E.C."/>
            <person name="Melchiorsen J."/>
            <person name="Gram L."/>
        </authorList>
    </citation>
    <scope>NUCLEOTIDE SEQUENCE</scope>
    <source>
        <strain evidence="8">S2052</strain>
    </source>
</reference>
<accession>A0A837GCC0</accession>
<keyword evidence="5" id="KW-0472">Membrane</keyword>
<evidence type="ECO:0000256" key="1">
    <source>
        <dbReference type="ARBA" id="ARBA00004370"/>
    </source>
</evidence>
<dbReference type="PANTHER" id="PTHR32089">
    <property type="entry name" value="METHYL-ACCEPTING CHEMOTAXIS PROTEIN MCPB"/>
    <property type="match status" value="1"/>
</dbReference>
<evidence type="ECO:0000256" key="5">
    <source>
        <dbReference type="SAM" id="Phobius"/>
    </source>
</evidence>
<dbReference type="Pfam" id="PF00015">
    <property type="entry name" value="MCPsignal"/>
    <property type="match status" value="1"/>
</dbReference>
<feature type="transmembrane region" description="Helical" evidence="5">
    <location>
        <begin position="320"/>
        <end position="344"/>
    </location>
</feature>
<comment type="caution">
    <text evidence="8">The sequence shown here is derived from an EMBL/GenBank/DDBJ whole genome shotgun (WGS) entry which is preliminary data.</text>
</comment>
<name>A0A837GCC0_9VIBR</name>
<organism evidence="8">
    <name type="scientific">Vibrio coralliilyticus</name>
    <dbReference type="NCBI Taxonomy" id="190893"/>
    <lineage>
        <taxon>Bacteria</taxon>
        <taxon>Pseudomonadati</taxon>
        <taxon>Pseudomonadota</taxon>
        <taxon>Gammaproteobacteria</taxon>
        <taxon>Vibrionales</taxon>
        <taxon>Vibrionaceae</taxon>
        <taxon>Vibrio</taxon>
    </lineage>
</organism>
<dbReference type="InterPro" id="IPR003660">
    <property type="entry name" value="HAMP_dom"/>
</dbReference>
<evidence type="ECO:0000313" key="8">
    <source>
        <dbReference type="EMBL" id="KJY77633.1"/>
    </source>
</evidence>
<dbReference type="GO" id="GO:0007165">
    <property type="term" value="P:signal transduction"/>
    <property type="evidence" value="ECO:0007669"/>
    <property type="project" value="UniProtKB-KW"/>
</dbReference>
<keyword evidence="5" id="KW-1133">Transmembrane helix</keyword>
<evidence type="ECO:0000256" key="3">
    <source>
        <dbReference type="ARBA" id="ARBA00029447"/>
    </source>
</evidence>
<feature type="domain" description="Methyl-accepting transducer" evidence="6">
    <location>
        <begin position="403"/>
        <end position="639"/>
    </location>
</feature>
<dbReference type="PROSITE" id="PS50111">
    <property type="entry name" value="CHEMOTAXIS_TRANSDUC_2"/>
    <property type="match status" value="1"/>
</dbReference>
<comment type="similarity">
    <text evidence="3">Belongs to the methyl-accepting chemotaxis (MCP) protein family.</text>
</comment>
<dbReference type="PANTHER" id="PTHR32089:SF120">
    <property type="entry name" value="METHYL-ACCEPTING CHEMOTAXIS PROTEIN TLPQ"/>
    <property type="match status" value="1"/>
</dbReference>
<sequence length="677" mass="74758">MPKQKTSFSLSLIQTISAAFLTITILVIGLSVTSIKGIERVGAQFETLSDQALPLAMTNAKLTQAILEQVKQLGYGSQVSDIEGLNRIKEQTVNSSDETSTLVEQVFAISSEFNQAISQQQELELRENIEALSDLTNRILSAQKSLLTMQGSIDSQVTEFRYGLSSIGPEMNRISSFLAVDNPESSDAANRFIASASSMESTFLVLMMQTDQDKAMQEYKEMRNRIAGINLAFDDFSEWHPEVKEFASLIAPYDMVQDGFSESGVLKQILKKLELAQNQSAQLSQAAILANDTIQLLNNISQTAEALIDDSKRVVSNTIYSINTILIISSLVLVAIIVVSWASLRTWINRGLKNITGNLNRLTEHDFTNTVTLLGPFEMKEVARKLNQVIESTRGSISTVTRNCETLYQTAEISHDAAEQSNLSLARQNESLTSMVETVTQLEASIKEIATVTNESYSESQQAAEYSGNGVKVIELNQVRLQSLEDTLNMNEYSMIELDNRVKQIREMVDMISGIAENTNLLALNAAIEAARAGEQGRGFAVVADEVRKLASDTSQQTSNIRDRMSELVAAAEKSRSAVSASREEMTFALESSEQVKSTFENIEKAVNQIRLRVEQITVATEEQERATADVSQSIAHVSEQGEQTKLQLESMVENSEQVAEIAGHQQAMLHKYDLPQ</sequence>
<evidence type="ECO:0000256" key="4">
    <source>
        <dbReference type="PROSITE-ProRule" id="PRU00284"/>
    </source>
</evidence>
<dbReference type="PROSITE" id="PS50885">
    <property type="entry name" value="HAMP"/>
    <property type="match status" value="1"/>
</dbReference>
<dbReference type="AlphaFoldDB" id="A0A837GCC0"/>
<dbReference type="EMBL" id="JXXR01000001">
    <property type="protein sequence ID" value="KJY77633.1"/>
    <property type="molecule type" value="Genomic_DNA"/>
</dbReference>
<dbReference type="GO" id="GO:0004888">
    <property type="term" value="F:transmembrane signaling receptor activity"/>
    <property type="evidence" value="ECO:0007669"/>
    <property type="project" value="InterPro"/>
</dbReference>
<protein>
    <submittedName>
        <fullName evidence="8">Chemotaxis protein</fullName>
    </submittedName>
</protein>
<dbReference type="PRINTS" id="PR00260">
    <property type="entry name" value="CHEMTRNSDUCR"/>
</dbReference>